<evidence type="ECO:0000313" key="5">
    <source>
        <dbReference type="Proteomes" id="UP000627538"/>
    </source>
</evidence>
<dbReference type="Proteomes" id="UP000627538">
    <property type="component" value="Unassembled WGS sequence"/>
</dbReference>
<organism evidence="4 5">
    <name type="scientific">Nanchangia anserum</name>
    <dbReference type="NCBI Taxonomy" id="2692125"/>
    <lineage>
        <taxon>Bacteria</taxon>
        <taxon>Bacillati</taxon>
        <taxon>Actinomycetota</taxon>
        <taxon>Actinomycetes</taxon>
        <taxon>Actinomycetales</taxon>
        <taxon>Actinomycetaceae</taxon>
        <taxon>Nanchangia</taxon>
    </lineage>
</organism>
<keyword evidence="2" id="KW-0812">Transmembrane</keyword>
<feature type="region of interest" description="Disordered" evidence="1">
    <location>
        <begin position="154"/>
        <end position="197"/>
    </location>
</feature>
<sequence length="197" mass="20517">MAVFKADRGVPRGIEIARYDDEDAALAAVTYLAEHDFPTEHISIVGEGLLMVNDSQGRPSAGQAFVAGASSGVWVGLMAGLIVALFTPKLPLSVILIGSIVSASLVVGLIRMSRQVSARGRSGGVVYARRLVATTYVLVAKARAAEAIRLLSDHAGPRPPARTTQAPAPLTDADGRPKYGVRRGDAEDAASGSGQQE</sequence>
<keyword evidence="2" id="KW-1133">Transmembrane helix</keyword>
<evidence type="ECO:0000256" key="1">
    <source>
        <dbReference type="SAM" id="MobiDB-lite"/>
    </source>
</evidence>
<dbReference type="Pfam" id="PF11181">
    <property type="entry name" value="YflT"/>
    <property type="match status" value="1"/>
</dbReference>
<keyword evidence="5" id="KW-1185">Reference proteome</keyword>
<evidence type="ECO:0000256" key="2">
    <source>
        <dbReference type="SAM" id="Phobius"/>
    </source>
</evidence>
<feature type="domain" description="General stress protein 17M-like" evidence="3">
    <location>
        <begin position="15"/>
        <end position="82"/>
    </location>
</feature>
<feature type="compositionally biased region" description="Basic and acidic residues" evidence="1">
    <location>
        <begin position="173"/>
        <end position="186"/>
    </location>
</feature>
<proteinExistence type="predicted"/>
<gene>
    <name evidence="4" type="ORF">H8R10_07775</name>
</gene>
<dbReference type="AlphaFoldDB" id="A0A8I0G914"/>
<feature type="transmembrane region" description="Helical" evidence="2">
    <location>
        <begin position="92"/>
        <end position="112"/>
    </location>
</feature>
<evidence type="ECO:0000259" key="3">
    <source>
        <dbReference type="Pfam" id="PF11181"/>
    </source>
</evidence>
<comment type="caution">
    <text evidence="4">The sequence shown here is derived from an EMBL/GenBank/DDBJ whole genome shotgun (WGS) entry which is preliminary data.</text>
</comment>
<evidence type="ECO:0000313" key="4">
    <source>
        <dbReference type="EMBL" id="MBD3690122.1"/>
    </source>
</evidence>
<protein>
    <recommendedName>
        <fullName evidence="3">General stress protein 17M-like domain-containing protein</fullName>
    </recommendedName>
</protein>
<reference evidence="4 5" key="1">
    <citation type="submission" date="2020-08" db="EMBL/GenBank/DDBJ databases">
        <title>Winkia gen. nov., sp. nov., isolated from faeces of the Anser albifrons in China.</title>
        <authorList>
            <person name="Liu Q."/>
        </authorList>
    </citation>
    <scope>NUCLEOTIDE SEQUENCE [LARGE SCALE GENOMIC DNA]</scope>
    <source>
        <strain evidence="4 5">C62</strain>
    </source>
</reference>
<feature type="transmembrane region" description="Helical" evidence="2">
    <location>
        <begin position="64"/>
        <end position="86"/>
    </location>
</feature>
<dbReference type="RefSeq" id="WP_191072216.1">
    <property type="nucleotide sequence ID" value="NZ_CP060506.1"/>
</dbReference>
<dbReference type="EMBL" id="JACRUO010000002">
    <property type="protein sequence ID" value="MBD3690122.1"/>
    <property type="molecule type" value="Genomic_DNA"/>
</dbReference>
<accession>A0A8I0G914</accession>
<name>A0A8I0G914_9ACTO</name>
<keyword evidence="2" id="KW-0472">Membrane</keyword>
<dbReference type="InterPro" id="IPR025889">
    <property type="entry name" value="GSP17M-like_dom"/>
</dbReference>